<keyword evidence="3" id="KW-1185">Reference proteome</keyword>
<dbReference type="PATRIC" id="fig|1423763.3.peg.3"/>
<evidence type="ECO:0000256" key="1">
    <source>
        <dbReference type="SAM" id="SignalP"/>
    </source>
</evidence>
<protein>
    <submittedName>
        <fullName evidence="2">Surface exclusion protein</fullName>
    </submittedName>
</protein>
<proteinExistence type="predicted"/>
<reference evidence="2 3" key="1">
    <citation type="journal article" date="2015" name="Genome Announc.">
        <title>Expanding the biotechnology potential of lactobacilli through comparative genomics of 213 strains and associated genera.</title>
        <authorList>
            <person name="Sun Z."/>
            <person name="Harris H.M."/>
            <person name="McCann A."/>
            <person name="Guo C."/>
            <person name="Argimon S."/>
            <person name="Zhang W."/>
            <person name="Yang X."/>
            <person name="Jeffery I.B."/>
            <person name="Cooney J.C."/>
            <person name="Kagawa T.F."/>
            <person name="Liu W."/>
            <person name="Song Y."/>
            <person name="Salvetti E."/>
            <person name="Wrobel A."/>
            <person name="Rasinkangas P."/>
            <person name="Parkhill J."/>
            <person name="Rea M.C."/>
            <person name="O'Sullivan O."/>
            <person name="Ritari J."/>
            <person name="Douillard F.P."/>
            <person name="Paul Ross R."/>
            <person name="Yang R."/>
            <person name="Briner A.E."/>
            <person name="Felis G.E."/>
            <person name="de Vos W.M."/>
            <person name="Barrangou R."/>
            <person name="Klaenhammer T.R."/>
            <person name="Caufield P.W."/>
            <person name="Cui Y."/>
            <person name="Zhang H."/>
            <person name="O'Toole P.W."/>
        </authorList>
    </citation>
    <scope>NUCLEOTIDE SEQUENCE [LARGE SCALE GENOMIC DNA]</scope>
    <source>
        <strain evidence="2 3">DSM 16043</strain>
    </source>
</reference>
<comment type="caution">
    <text evidence="2">The sequence shown here is derived from an EMBL/GenBank/DDBJ whole genome shotgun (WGS) entry which is preliminary data.</text>
</comment>
<accession>A0A0R1UDE0</accession>
<gene>
    <name evidence="2" type="ORF">FC46_GL000003</name>
</gene>
<organism evidence="2 3">
    <name type="scientific">Lactobacillus kalixensis DSM 16043</name>
    <dbReference type="NCBI Taxonomy" id="1423763"/>
    <lineage>
        <taxon>Bacteria</taxon>
        <taxon>Bacillati</taxon>
        <taxon>Bacillota</taxon>
        <taxon>Bacilli</taxon>
        <taxon>Lactobacillales</taxon>
        <taxon>Lactobacillaceae</taxon>
        <taxon>Lactobacillus</taxon>
    </lineage>
</organism>
<keyword evidence="1" id="KW-0732">Signal</keyword>
<dbReference type="OrthoDB" id="2276727at2"/>
<sequence length="275" mass="31017">MKTKKIFAVIIACLTCVLFTFINVKQVEAKTVNSKIVLPKGYTRSELLKAYQGNPSSSFIKASMNGMNDNTFSRTSSTESAKDNKEKVKFDKLTASQRKSLANYALKLINGARKQLGLKPWVYSNGTQKLAADIAKEYQTHKKTIKNDHYVAGIVRACKKNGLNLNDNYVEDMAGFNAKSNVMTMTQAKKNIYFGLKQMIFGYAGPTESGRNNRSYYREWQHAGDLFNTQGSRHDGDYNYFGFSVSRVGKTYTMHYISVPAFVINNPQYNVGFKK</sequence>
<name>A0A0R1UDE0_9LACO</name>
<dbReference type="NCBIfam" id="TIGR04320">
    <property type="entry name" value="Surf_Exclu_PgrA"/>
    <property type="match status" value="1"/>
</dbReference>
<feature type="signal peptide" evidence="1">
    <location>
        <begin position="1"/>
        <end position="29"/>
    </location>
</feature>
<dbReference type="EMBL" id="AZFM01000001">
    <property type="protein sequence ID" value="KRL91456.1"/>
    <property type="molecule type" value="Genomic_DNA"/>
</dbReference>
<dbReference type="STRING" id="1423763.FC46_GL000003"/>
<evidence type="ECO:0000313" key="3">
    <source>
        <dbReference type="Proteomes" id="UP000051036"/>
    </source>
</evidence>
<evidence type="ECO:0000313" key="2">
    <source>
        <dbReference type="EMBL" id="KRL91456.1"/>
    </source>
</evidence>
<dbReference type="Proteomes" id="UP000051036">
    <property type="component" value="Unassembled WGS sequence"/>
</dbReference>
<dbReference type="AlphaFoldDB" id="A0A0R1UDE0"/>
<feature type="chain" id="PRO_5006411682" evidence="1">
    <location>
        <begin position="30"/>
        <end position="275"/>
    </location>
</feature>
<dbReference type="RefSeq" id="WP_057796995.1">
    <property type="nucleotide sequence ID" value="NZ_AZFM01000001.1"/>
</dbReference>
<dbReference type="InterPro" id="IPR027607">
    <property type="entry name" value="Surf_Exclu_SEC10/PgrA"/>
</dbReference>